<evidence type="ECO:0000256" key="3">
    <source>
        <dbReference type="ARBA" id="ARBA00010288"/>
    </source>
</evidence>
<protein>
    <recommendedName>
        <fullName evidence="9">Protein RFT1 homolog</fullName>
    </recommendedName>
</protein>
<keyword evidence="7 9" id="KW-0472">Membrane</keyword>
<evidence type="ECO:0000256" key="2">
    <source>
        <dbReference type="ARBA" id="ARBA00004922"/>
    </source>
</evidence>
<comment type="caution">
    <text evidence="10">The sequence shown here is derived from an EMBL/GenBank/DDBJ whole genome shotgun (WGS) entry which is preliminary data.</text>
</comment>
<evidence type="ECO:0000256" key="8">
    <source>
        <dbReference type="ARBA" id="ARBA00045912"/>
    </source>
</evidence>
<evidence type="ECO:0000256" key="4">
    <source>
        <dbReference type="ARBA" id="ARBA00022692"/>
    </source>
</evidence>
<dbReference type="PANTHER" id="PTHR13117:SF5">
    <property type="entry name" value="PROTEIN RFT1 HOMOLOG"/>
    <property type="match status" value="1"/>
</dbReference>
<keyword evidence="6 9" id="KW-1133">Transmembrane helix</keyword>
<evidence type="ECO:0000256" key="6">
    <source>
        <dbReference type="ARBA" id="ARBA00022989"/>
    </source>
</evidence>
<feature type="transmembrane region" description="Helical" evidence="9">
    <location>
        <begin position="45"/>
        <end position="64"/>
    </location>
</feature>
<gene>
    <name evidence="10" type="ORF">KXQ929_LOCUS51604</name>
</gene>
<proteinExistence type="inferred from homology"/>
<keyword evidence="4 9" id="KW-0812">Transmembrane</keyword>
<evidence type="ECO:0000256" key="5">
    <source>
        <dbReference type="ARBA" id="ARBA00022824"/>
    </source>
</evidence>
<accession>A0A820Q105</accession>
<dbReference type="InterPro" id="IPR007594">
    <property type="entry name" value="RFT1"/>
</dbReference>
<feature type="transmembrane region" description="Helical" evidence="9">
    <location>
        <begin position="84"/>
        <end position="110"/>
    </location>
</feature>
<dbReference type="GO" id="GO:0006488">
    <property type="term" value="P:dolichol-linked oligosaccharide biosynthetic process"/>
    <property type="evidence" value="ECO:0007669"/>
    <property type="project" value="InterPro"/>
</dbReference>
<dbReference type="PANTHER" id="PTHR13117">
    <property type="entry name" value="ENDOPLASMIC RETICULUM MULTISPAN TRANSMEMBRANE PROTEIN-RELATED"/>
    <property type="match status" value="1"/>
</dbReference>
<evidence type="ECO:0000256" key="7">
    <source>
        <dbReference type="ARBA" id="ARBA00023136"/>
    </source>
</evidence>
<keyword evidence="5" id="KW-0256">Endoplasmic reticulum</keyword>
<dbReference type="AlphaFoldDB" id="A0A820Q105"/>
<dbReference type="Pfam" id="PF04506">
    <property type="entry name" value="Rft-1"/>
    <property type="match status" value="1"/>
</dbReference>
<evidence type="ECO:0000256" key="9">
    <source>
        <dbReference type="RuleBase" id="RU365067"/>
    </source>
</evidence>
<evidence type="ECO:0000313" key="11">
    <source>
        <dbReference type="Proteomes" id="UP000663868"/>
    </source>
</evidence>
<dbReference type="EMBL" id="CAJOBB010025816">
    <property type="protein sequence ID" value="CAF4411240.1"/>
    <property type="molecule type" value="Genomic_DNA"/>
</dbReference>
<name>A0A820Q105_9BILA</name>
<evidence type="ECO:0000256" key="1">
    <source>
        <dbReference type="ARBA" id="ARBA00004477"/>
    </source>
</evidence>
<dbReference type="GO" id="GO:0034203">
    <property type="term" value="P:glycolipid translocation"/>
    <property type="evidence" value="ECO:0007669"/>
    <property type="project" value="TreeGrafter"/>
</dbReference>
<comment type="pathway">
    <text evidence="2">Protein modification; protein glycosylation.</text>
</comment>
<evidence type="ECO:0000313" key="10">
    <source>
        <dbReference type="EMBL" id="CAF4411240.1"/>
    </source>
</evidence>
<sequence length="127" mass="14694">MSSSNENIVLSAIGTRTVLNLLCKLLFRFLHFFLNALIFRQIDGNIIGIANVRLQLLYTTILFLSREAFRRTVPKLTDIRSVQLYINLIWSIVPVGLSIISLSLPFILFINTDNAEKYPYYYHACFF</sequence>
<feature type="non-terminal residue" evidence="10">
    <location>
        <position position="127"/>
    </location>
</feature>
<organism evidence="10 11">
    <name type="scientific">Adineta steineri</name>
    <dbReference type="NCBI Taxonomy" id="433720"/>
    <lineage>
        <taxon>Eukaryota</taxon>
        <taxon>Metazoa</taxon>
        <taxon>Spiralia</taxon>
        <taxon>Gnathifera</taxon>
        <taxon>Rotifera</taxon>
        <taxon>Eurotatoria</taxon>
        <taxon>Bdelloidea</taxon>
        <taxon>Adinetida</taxon>
        <taxon>Adinetidae</taxon>
        <taxon>Adineta</taxon>
    </lineage>
</organism>
<comment type="function">
    <text evidence="8 9">Intramembrane glycolipid transporter that operates in the biosynthetic pathway of dolichol-linked oligosaccharides, the glycan precursors employed in protein asparagine (N)-glycosylation. The sequential addition of sugars to dolichol pyrophosphate produces dolichol-linked oligosaccharides containing fourteen sugars, including two GlcNAcs, nine mannoses and three glucoses. Once assembled, the oligosaccharide is transferred from the lipid to nascent proteins by oligosaccharyltransferases. The assembly of dolichol-linked oligosaccharides begins on the cytosolic side of the endoplasmic reticulum membrane and finishes in its lumen. RFT1 could mediate the translocation of the cytosolically oriented intermediate DolPP-GlcNAc2Man5, produced by ALG11, into the ER lumen where dolichol-linked oligosaccharides assembly continues. However, the intramembrane lipid transporter activity could not be confirmed in vitro.</text>
</comment>
<reference evidence="10" key="1">
    <citation type="submission" date="2021-02" db="EMBL/GenBank/DDBJ databases">
        <authorList>
            <person name="Nowell W R."/>
        </authorList>
    </citation>
    <scope>NUCLEOTIDE SEQUENCE</scope>
</reference>
<comment type="subcellular location">
    <subcellularLocation>
        <location evidence="1 9">Endoplasmic reticulum membrane</location>
        <topology evidence="1 9">Multi-pass membrane protein</topology>
    </subcellularLocation>
</comment>
<dbReference type="GO" id="GO:0005789">
    <property type="term" value="C:endoplasmic reticulum membrane"/>
    <property type="evidence" value="ECO:0007669"/>
    <property type="project" value="UniProtKB-SubCell"/>
</dbReference>
<comment type="similarity">
    <text evidence="3 9">Belongs to the RFT1 family.</text>
</comment>
<comment type="caution">
    <text evidence="9">Lacks conserved residue(s) required for the propagation of feature annotation.</text>
</comment>
<dbReference type="Proteomes" id="UP000663868">
    <property type="component" value="Unassembled WGS sequence"/>
</dbReference>